<dbReference type="Proteomes" id="UP000198504">
    <property type="component" value="Unassembled WGS sequence"/>
</dbReference>
<protein>
    <recommendedName>
        <fullName evidence="3">DUF4865 domain-containing protein</fullName>
    </recommendedName>
</protein>
<gene>
    <name evidence="1" type="ORF">SAMN05421756_106246</name>
</gene>
<reference evidence="2" key="1">
    <citation type="submission" date="2016-10" db="EMBL/GenBank/DDBJ databases">
        <authorList>
            <person name="Varghese N."/>
            <person name="Submissions S."/>
        </authorList>
    </citation>
    <scope>NUCLEOTIDE SEQUENCE [LARGE SCALE GENOMIC DNA]</scope>
    <source>
        <strain evidence="2">CGMCC 4.6856</strain>
    </source>
</reference>
<dbReference type="InterPro" id="IPR032349">
    <property type="entry name" value="DUF4865"/>
</dbReference>
<accession>A0A1H9JKV3</accession>
<dbReference type="EMBL" id="FOFA01000006">
    <property type="protein sequence ID" value="SEQ87437.1"/>
    <property type="molecule type" value="Genomic_DNA"/>
</dbReference>
<proteinExistence type="predicted"/>
<dbReference type="Pfam" id="PF16157">
    <property type="entry name" value="DUF4865"/>
    <property type="match status" value="1"/>
</dbReference>
<dbReference type="STRING" id="1036181.SAMN05421756_106246"/>
<evidence type="ECO:0000313" key="1">
    <source>
        <dbReference type="EMBL" id="SEQ87437.1"/>
    </source>
</evidence>
<sequence>MPAQLIAHYPIALPRDYDMSVIRERVQTRGSALDTRAGLVAKAYCVREAGVEGAERNEYAPFYLWGDTDAAADFLWRGTGFHGIVHDFGRPRVHTWVPEAVASGPVPADAVTHATVDVRPIAPDTDLVALAAELREQTHELVGAGEVHLSVAGIDPTHWTVVRFSTGSGPRSGPGLQYRVLHVSQPAEVTSRRTTD</sequence>
<dbReference type="RefSeq" id="WP_139209882.1">
    <property type="nucleotide sequence ID" value="NZ_FOFA01000006.1"/>
</dbReference>
<dbReference type="AlphaFoldDB" id="A0A1H9JKV3"/>
<evidence type="ECO:0008006" key="3">
    <source>
        <dbReference type="Google" id="ProtNLM"/>
    </source>
</evidence>
<dbReference type="OrthoDB" id="2065010at2"/>
<name>A0A1H9JKV3_9ACTN</name>
<keyword evidence="2" id="KW-1185">Reference proteome</keyword>
<evidence type="ECO:0000313" key="2">
    <source>
        <dbReference type="Proteomes" id="UP000198504"/>
    </source>
</evidence>
<organism evidence="1 2">
    <name type="scientific">Microlunatus flavus</name>
    <dbReference type="NCBI Taxonomy" id="1036181"/>
    <lineage>
        <taxon>Bacteria</taxon>
        <taxon>Bacillati</taxon>
        <taxon>Actinomycetota</taxon>
        <taxon>Actinomycetes</taxon>
        <taxon>Propionibacteriales</taxon>
        <taxon>Propionibacteriaceae</taxon>
        <taxon>Microlunatus</taxon>
    </lineage>
</organism>